<comment type="caution">
    <text evidence="3">The sequence shown here is derived from an EMBL/GenBank/DDBJ whole genome shotgun (WGS) entry which is preliminary data.</text>
</comment>
<dbReference type="RefSeq" id="WP_354198252.1">
    <property type="nucleotide sequence ID" value="NZ_JBEPLW010000020.1"/>
</dbReference>
<dbReference type="InterPro" id="IPR024775">
    <property type="entry name" value="DinB-like"/>
</dbReference>
<name>A0ABV2GDF2_9BACL</name>
<evidence type="ECO:0000256" key="1">
    <source>
        <dbReference type="SAM" id="MobiDB-lite"/>
    </source>
</evidence>
<evidence type="ECO:0000313" key="4">
    <source>
        <dbReference type="Proteomes" id="UP001549099"/>
    </source>
</evidence>
<proteinExistence type="predicted"/>
<feature type="compositionally biased region" description="Polar residues" evidence="1">
    <location>
        <begin position="104"/>
        <end position="117"/>
    </location>
</feature>
<dbReference type="EMBL" id="JBEPLW010000020">
    <property type="protein sequence ID" value="MET3576313.1"/>
    <property type="molecule type" value="Genomic_DNA"/>
</dbReference>
<feature type="domain" description="DinB-like" evidence="2">
    <location>
        <begin position="5"/>
        <end position="153"/>
    </location>
</feature>
<gene>
    <name evidence="3" type="ORF">ABID49_002229</name>
</gene>
<dbReference type="InterPro" id="IPR034660">
    <property type="entry name" value="DinB/YfiT-like"/>
</dbReference>
<feature type="region of interest" description="Disordered" evidence="1">
    <location>
        <begin position="88"/>
        <end position="123"/>
    </location>
</feature>
<keyword evidence="4" id="KW-1185">Reference proteome</keyword>
<protein>
    <submittedName>
        <fullName evidence="3">Damage-inducible protein DinB</fullName>
    </submittedName>
</protein>
<reference evidence="3 4" key="1">
    <citation type="submission" date="2024-06" db="EMBL/GenBank/DDBJ databases">
        <title>Genomic Encyclopedia of Type Strains, Phase IV (KMG-IV): sequencing the most valuable type-strain genomes for metagenomic binning, comparative biology and taxonomic classification.</title>
        <authorList>
            <person name="Goeker M."/>
        </authorList>
    </citation>
    <scope>NUCLEOTIDE SEQUENCE [LARGE SCALE GENOMIC DNA]</scope>
    <source>
        <strain evidence="3 4">DSM 26128</strain>
    </source>
</reference>
<organism evidence="3 4">
    <name type="scientific">Bhargavaea ullalensis</name>
    <dbReference type="NCBI Taxonomy" id="1265685"/>
    <lineage>
        <taxon>Bacteria</taxon>
        <taxon>Bacillati</taxon>
        <taxon>Bacillota</taxon>
        <taxon>Bacilli</taxon>
        <taxon>Bacillales</taxon>
        <taxon>Caryophanaceae</taxon>
        <taxon>Bhargavaea</taxon>
    </lineage>
</organism>
<sequence length="162" mass="18422">MRVNDEARTELLEVVARLSDEDLNRKPSNGGWSIKQIMEHLYLMEGAVAKTIADQAVNGEETAAEMRPIEATVNRSVKVEAPAFTMPSDQFSSKEELKQKLSSTRSMLSKAEQTSDPQALEDKSYPHPVFGMMKLKQWIPFVGYHEKRHIDQIREVKEDLGF</sequence>
<dbReference type="Pfam" id="PF12867">
    <property type="entry name" value="DinB_2"/>
    <property type="match status" value="1"/>
</dbReference>
<dbReference type="Proteomes" id="UP001549099">
    <property type="component" value="Unassembled WGS sequence"/>
</dbReference>
<evidence type="ECO:0000313" key="3">
    <source>
        <dbReference type="EMBL" id="MET3576313.1"/>
    </source>
</evidence>
<accession>A0ABV2GDF2</accession>
<evidence type="ECO:0000259" key="2">
    <source>
        <dbReference type="Pfam" id="PF12867"/>
    </source>
</evidence>
<dbReference type="SUPFAM" id="SSF109854">
    <property type="entry name" value="DinB/YfiT-like putative metalloenzymes"/>
    <property type="match status" value="1"/>
</dbReference>
<dbReference type="Gene3D" id="1.20.120.450">
    <property type="entry name" value="dinb family like domain"/>
    <property type="match status" value="1"/>
</dbReference>